<keyword evidence="4" id="KW-1185">Reference proteome</keyword>
<evidence type="ECO:0000313" key="3">
    <source>
        <dbReference type="EMBL" id="RDX44631.1"/>
    </source>
</evidence>
<dbReference type="Proteomes" id="UP000256964">
    <property type="component" value="Unassembled WGS sequence"/>
</dbReference>
<dbReference type="EMBL" id="KZ857447">
    <property type="protein sequence ID" value="RDX44631.1"/>
    <property type="molecule type" value="Genomic_DNA"/>
</dbReference>
<dbReference type="PANTHER" id="PTHR11736">
    <property type="entry name" value="MELANOMA-ASSOCIATED ANTIGEN MAGE ANTIGEN"/>
    <property type="match status" value="1"/>
</dbReference>
<dbReference type="InterPro" id="IPR037445">
    <property type="entry name" value="MAGE"/>
</dbReference>
<dbReference type="InterPro" id="IPR041899">
    <property type="entry name" value="MAGE_WH2"/>
</dbReference>
<feature type="compositionally biased region" description="Low complexity" evidence="1">
    <location>
        <begin position="1"/>
        <end position="26"/>
    </location>
</feature>
<sequence>MSRATRSQRAPQASQSQAPRATQNGRGSRRARVAEESEEEEHIPIDGVEEEDGEQDKAQGEISRKARDLVRLALFHEQRRMPLRRDEISKKVLGTGTRSFAPVLEAANNILQQTFGMELVELHTMPTEKDMSDKDKELLKQTGVKKKATTTGTKTYILRSTLDPALIELACSPDADIRELEQKENRDDNQEFAEDDNPIGTRSTGSIFAWQNADQLPSIGILYVILALILVEGRVISDSDLRAILKRLQLPPSAPIPLSSQASNQSVTIDAYLAQLMRQGYIEKLHAGSSGKGGGAKRARATQATQAADDAHLQAFEWRWGPRALGEIGEPGIARFVSEFMAGQPGQEDEEDEDAVRASQDEHTQKRVEVIFNGIQRAAAGGELIG</sequence>
<feature type="domain" description="MAGE" evidence="2">
    <location>
        <begin position="62"/>
        <end position="122"/>
    </location>
</feature>
<dbReference type="STRING" id="139420.A0A371CWG9"/>
<proteinExistence type="predicted"/>
<evidence type="ECO:0000259" key="2">
    <source>
        <dbReference type="PROSITE" id="PS50838"/>
    </source>
</evidence>
<evidence type="ECO:0000313" key="4">
    <source>
        <dbReference type="Proteomes" id="UP000256964"/>
    </source>
</evidence>
<dbReference type="Gene3D" id="1.10.10.1200">
    <property type="entry name" value="MAGE homology domain, winged helix WH1 motif"/>
    <property type="match status" value="1"/>
</dbReference>
<reference evidence="3 4" key="1">
    <citation type="journal article" date="2018" name="Biotechnol. Biofuels">
        <title>Integrative visual omics of the white-rot fungus Polyporus brumalis exposes the biotechnological potential of its oxidative enzymes for delignifying raw plant biomass.</title>
        <authorList>
            <person name="Miyauchi S."/>
            <person name="Rancon A."/>
            <person name="Drula E."/>
            <person name="Hage H."/>
            <person name="Chaduli D."/>
            <person name="Favel A."/>
            <person name="Grisel S."/>
            <person name="Henrissat B."/>
            <person name="Herpoel-Gimbert I."/>
            <person name="Ruiz-Duenas F.J."/>
            <person name="Chevret D."/>
            <person name="Hainaut M."/>
            <person name="Lin J."/>
            <person name="Wang M."/>
            <person name="Pangilinan J."/>
            <person name="Lipzen A."/>
            <person name="Lesage-Meessen L."/>
            <person name="Navarro D."/>
            <person name="Riley R."/>
            <person name="Grigoriev I.V."/>
            <person name="Zhou S."/>
            <person name="Raouche S."/>
            <person name="Rosso M.N."/>
        </authorList>
    </citation>
    <scope>NUCLEOTIDE SEQUENCE [LARGE SCALE GENOMIC DNA]</scope>
    <source>
        <strain evidence="3 4">BRFM 1820</strain>
    </source>
</reference>
<feature type="region of interest" description="Disordered" evidence="1">
    <location>
        <begin position="343"/>
        <end position="363"/>
    </location>
</feature>
<feature type="region of interest" description="Disordered" evidence="1">
    <location>
        <begin position="1"/>
        <end position="62"/>
    </location>
</feature>
<dbReference type="PANTHER" id="PTHR11736:SF14">
    <property type="entry name" value="NSE3 HOMOLOG, SMC5-SMC6 COMPLEX COMPONENT"/>
    <property type="match status" value="1"/>
</dbReference>
<protein>
    <submittedName>
        <fullName evidence="3">MAGE-domain-containing protein</fullName>
    </submittedName>
</protein>
<dbReference type="InterPro" id="IPR041898">
    <property type="entry name" value="MAGE_WH1"/>
</dbReference>
<accession>A0A371CWG9</accession>
<dbReference type="InterPro" id="IPR002190">
    <property type="entry name" value="MHD_dom"/>
</dbReference>
<dbReference type="SMART" id="SM01373">
    <property type="entry name" value="MAGE"/>
    <property type="match status" value="1"/>
</dbReference>
<dbReference type="GO" id="GO:0006281">
    <property type="term" value="P:DNA repair"/>
    <property type="evidence" value="ECO:0007669"/>
    <property type="project" value="TreeGrafter"/>
</dbReference>
<organism evidence="3 4">
    <name type="scientific">Lentinus brumalis</name>
    <dbReference type="NCBI Taxonomy" id="2498619"/>
    <lineage>
        <taxon>Eukaryota</taxon>
        <taxon>Fungi</taxon>
        <taxon>Dikarya</taxon>
        <taxon>Basidiomycota</taxon>
        <taxon>Agaricomycotina</taxon>
        <taxon>Agaricomycetes</taxon>
        <taxon>Polyporales</taxon>
        <taxon>Polyporaceae</taxon>
        <taxon>Lentinus</taxon>
    </lineage>
</organism>
<dbReference type="GO" id="GO:0005634">
    <property type="term" value="C:nucleus"/>
    <property type="evidence" value="ECO:0007669"/>
    <property type="project" value="TreeGrafter"/>
</dbReference>
<feature type="compositionally biased region" description="Acidic residues" evidence="1">
    <location>
        <begin position="36"/>
        <end position="54"/>
    </location>
</feature>
<evidence type="ECO:0000256" key="1">
    <source>
        <dbReference type="SAM" id="MobiDB-lite"/>
    </source>
</evidence>
<dbReference type="AlphaFoldDB" id="A0A371CWG9"/>
<dbReference type="PROSITE" id="PS50838">
    <property type="entry name" value="MAGE"/>
    <property type="match status" value="1"/>
</dbReference>
<dbReference type="Pfam" id="PF01454">
    <property type="entry name" value="MAGE"/>
    <property type="match status" value="1"/>
</dbReference>
<name>A0A371CWG9_9APHY</name>
<gene>
    <name evidence="3" type="ORF">OH76DRAFT_1408861</name>
</gene>
<dbReference type="OrthoDB" id="205198at2759"/>
<dbReference type="Gene3D" id="1.10.10.1210">
    <property type="entry name" value="MAGE homology domain, winged helix WH2 motif"/>
    <property type="match status" value="1"/>
</dbReference>